<dbReference type="Proteomes" id="UP001732700">
    <property type="component" value="Chromosome 7C"/>
</dbReference>
<accession>A0ACD6A523</accession>
<protein>
    <submittedName>
        <fullName evidence="1">Uncharacterized protein</fullName>
    </submittedName>
</protein>
<evidence type="ECO:0000313" key="2">
    <source>
        <dbReference type="Proteomes" id="UP001732700"/>
    </source>
</evidence>
<reference evidence="1" key="1">
    <citation type="submission" date="2021-05" db="EMBL/GenBank/DDBJ databases">
        <authorList>
            <person name="Scholz U."/>
            <person name="Mascher M."/>
            <person name="Fiebig A."/>
        </authorList>
    </citation>
    <scope>NUCLEOTIDE SEQUENCE [LARGE SCALE GENOMIC DNA]</scope>
</reference>
<name>A0ACD6A523_AVESA</name>
<proteinExistence type="predicted"/>
<reference evidence="1" key="2">
    <citation type="submission" date="2025-09" db="UniProtKB">
        <authorList>
            <consortium name="EnsemblPlants"/>
        </authorList>
    </citation>
    <scope>IDENTIFICATION</scope>
</reference>
<dbReference type="EnsemblPlants" id="AVESA.00010b.r2.7CG0700060.1">
    <property type="protein sequence ID" value="AVESA.00010b.r2.7CG0700060.1.CDS.1"/>
    <property type="gene ID" value="AVESA.00010b.r2.7CG0700060"/>
</dbReference>
<keyword evidence="2" id="KW-1185">Reference proteome</keyword>
<organism evidence="1 2">
    <name type="scientific">Avena sativa</name>
    <name type="common">Oat</name>
    <dbReference type="NCBI Taxonomy" id="4498"/>
    <lineage>
        <taxon>Eukaryota</taxon>
        <taxon>Viridiplantae</taxon>
        <taxon>Streptophyta</taxon>
        <taxon>Embryophyta</taxon>
        <taxon>Tracheophyta</taxon>
        <taxon>Spermatophyta</taxon>
        <taxon>Magnoliopsida</taxon>
        <taxon>Liliopsida</taxon>
        <taxon>Poales</taxon>
        <taxon>Poaceae</taxon>
        <taxon>BOP clade</taxon>
        <taxon>Pooideae</taxon>
        <taxon>Poodae</taxon>
        <taxon>Poeae</taxon>
        <taxon>Poeae Chloroplast Group 1 (Aveneae type)</taxon>
        <taxon>Aveninae</taxon>
        <taxon>Avena</taxon>
    </lineage>
</organism>
<sequence>MQPPIPDEYLGNCVGAALNAAPMDQLAAPGAGGLFVACTAVAAGIENGVTVVGSPDTIEYWTERFKEAAVAGTGMLSVAGSPRFRVYEIDLGFGRPDKVEIVSVARTGAMAVADGRSSGSAMEVGISLPAAGMQRFQECFQDAIAWLHH</sequence>
<evidence type="ECO:0000313" key="1">
    <source>
        <dbReference type="EnsemblPlants" id="AVESA.00010b.r2.7CG0700060.1.CDS.1"/>
    </source>
</evidence>